<comment type="caution">
    <text evidence="3">The sequence shown here is derived from an EMBL/GenBank/DDBJ whole genome shotgun (WGS) entry which is preliminary data.</text>
</comment>
<dbReference type="EMBL" id="JAPEUR010000134">
    <property type="protein sequence ID" value="KAJ4318830.1"/>
    <property type="molecule type" value="Genomic_DNA"/>
</dbReference>
<reference evidence="3" key="1">
    <citation type="submission" date="2022-10" db="EMBL/GenBank/DDBJ databases">
        <title>Tapping the CABI collections for fungal endophytes: first genome assemblies for Collariella, Neodidymelliopsis, Ascochyta clinopodiicola, Didymella pomorum, Didymosphaeria variabile, Neocosmospora piperis and Neocucurbitaria cava.</title>
        <authorList>
            <person name="Hill R."/>
        </authorList>
    </citation>
    <scope>NUCLEOTIDE SEQUENCE</scope>
    <source>
        <strain evidence="3">IMI 366586</strain>
    </source>
</reference>
<dbReference type="Gene3D" id="3.40.50.1820">
    <property type="entry name" value="alpha/beta hydrolase"/>
    <property type="match status" value="1"/>
</dbReference>
<evidence type="ECO:0000259" key="2">
    <source>
        <dbReference type="Pfam" id="PF01738"/>
    </source>
</evidence>
<feature type="region of interest" description="Disordered" evidence="1">
    <location>
        <begin position="1"/>
        <end position="21"/>
    </location>
</feature>
<evidence type="ECO:0000313" key="4">
    <source>
        <dbReference type="Proteomes" id="UP001140502"/>
    </source>
</evidence>
<evidence type="ECO:0000256" key="1">
    <source>
        <dbReference type="SAM" id="MobiDB-lite"/>
    </source>
</evidence>
<accession>A0A9W9BMY6</accession>
<dbReference type="Proteomes" id="UP001140502">
    <property type="component" value="Unassembled WGS sequence"/>
</dbReference>
<dbReference type="Pfam" id="PF01738">
    <property type="entry name" value="DLH"/>
    <property type="match status" value="1"/>
</dbReference>
<dbReference type="GO" id="GO:0016787">
    <property type="term" value="F:hydrolase activity"/>
    <property type="evidence" value="ECO:0007669"/>
    <property type="project" value="InterPro"/>
</dbReference>
<keyword evidence="4" id="KW-1185">Reference proteome</keyword>
<dbReference type="InterPro" id="IPR029058">
    <property type="entry name" value="AB_hydrolase_fold"/>
</dbReference>
<dbReference type="PANTHER" id="PTHR17630:SF44">
    <property type="entry name" value="PROTEIN AIM2"/>
    <property type="match status" value="1"/>
</dbReference>
<feature type="domain" description="Dienelactone hydrolase" evidence="2">
    <location>
        <begin position="46"/>
        <end position="231"/>
    </location>
</feature>
<dbReference type="InterPro" id="IPR002925">
    <property type="entry name" value="Dienelactn_hydro"/>
</dbReference>
<sequence>MSGNPGCCAAGHPAEDGFQPRGQSKVLGQIQVYESRPLDGAVTKGTLILLPDGFGLASHNLLLADMFAKRGWATLIPDYFEGDAAPIALLQRDRSKPLEQHFDMGAWLDRHPHESVERHVKTLYEDVRSQDQQPIAVVGYCFGGKHALRASSWPGIRVALAFHPSFVQRDDVGSEAPGLGCRTFAGLAENDEMVPKTLGADLGRWATEESREITQRVFPGVGHGFAARPASKVETEMVQFREAFEFACAALEGK</sequence>
<name>A0A9W9BMY6_9HYPO</name>
<evidence type="ECO:0000313" key="3">
    <source>
        <dbReference type="EMBL" id="KAJ4318830.1"/>
    </source>
</evidence>
<protein>
    <recommendedName>
        <fullName evidence="2">Dienelactone hydrolase domain-containing protein</fullName>
    </recommendedName>
</protein>
<proteinExistence type="predicted"/>
<dbReference type="AlphaFoldDB" id="A0A9W9BMY6"/>
<dbReference type="PANTHER" id="PTHR17630">
    <property type="entry name" value="DIENELACTONE HYDROLASE"/>
    <property type="match status" value="1"/>
</dbReference>
<dbReference type="OrthoDB" id="17560at2759"/>
<gene>
    <name evidence="3" type="ORF">N0V84_006643</name>
</gene>
<dbReference type="SUPFAM" id="SSF53474">
    <property type="entry name" value="alpha/beta-Hydrolases"/>
    <property type="match status" value="1"/>
</dbReference>
<organism evidence="3 4">
    <name type="scientific">Fusarium piperis</name>
    <dbReference type="NCBI Taxonomy" id="1435070"/>
    <lineage>
        <taxon>Eukaryota</taxon>
        <taxon>Fungi</taxon>
        <taxon>Dikarya</taxon>
        <taxon>Ascomycota</taxon>
        <taxon>Pezizomycotina</taxon>
        <taxon>Sordariomycetes</taxon>
        <taxon>Hypocreomycetidae</taxon>
        <taxon>Hypocreales</taxon>
        <taxon>Nectriaceae</taxon>
        <taxon>Fusarium</taxon>
        <taxon>Fusarium solani species complex</taxon>
    </lineage>
</organism>